<feature type="chain" id="PRO_5013863528" description="Secretion system C-terminal sorting domain-containing protein" evidence="1">
    <location>
        <begin position="23"/>
        <end position="308"/>
    </location>
</feature>
<keyword evidence="1" id="KW-0732">Signal</keyword>
<proteinExistence type="predicted"/>
<dbReference type="EMBL" id="PCWQ01000023">
    <property type="protein sequence ID" value="PIR06066.1"/>
    <property type="molecule type" value="Genomic_DNA"/>
</dbReference>
<name>A0A2H0NDB1_9BACT</name>
<comment type="caution">
    <text evidence="3">The sequence shown here is derived from an EMBL/GenBank/DDBJ whole genome shotgun (WGS) entry which is preliminary data.</text>
</comment>
<evidence type="ECO:0000313" key="4">
    <source>
        <dbReference type="Proteomes" id="UP000230564"/>
    </source>
</evidence>
<feature type="domain" description="Secretion system C-terminal sorting" evidence="2">
    <location>
        <begin position="230"/>
        <end position="305"/>
    </location>
</feature>
<dbReference type="NCBIfam" id="TIGR04183">
    <property type="entry name" value="Por_Secre_tail"/>
    <property type="match status" value="1"/>
</dbReference>
<protein>
    <recommendedName>
        <fullName evidence="2">Secretion system C-terminal sorting domain-containing protein</fullName>
    </recommendedName>
</protein>
<gene>
    <name evidence="3" type="ORF">COV55_05045</name>
</gene>
<dbReference type="Pfam" id="PF18962">
    <property type="entry name" value="Por_Secre_tail"/>
    <property type="match status" value="1"/>
</dbReference>
<evidence type="ECO:0000313" key="3">
    <source>
        <dbReference type="EMBL" id="PIR06066.1"/>
    </source>
</evidence>
<sequence>MKSLKLFLLFSVLLLIPAMSLASDLTVIAPHGGYQPYLDIFNHFGLTATVMDQYPDNLDTVGTVFLVGDYAEDIPPWQFYILASFLEQGGNLYIHNDLLWEAEQDTNSWFFEQYLPIGWVTCETWPFQDFIGRSFFGERNFSFVTSRYGSIMEPYDQQAVEIVLEDTSQFCGCVAAAGTVYNTVVTEHDLYSVEQPLLLFGLILQHFGLVELGVDLENSLPNQNFLFSNYPNPFNSQTSISFYLAENSLVTLDIYNIIGQKMETLLQERMLVGEYTVNWQADDFASGVYFYQLIVGNYRNTRRMVLVK</sequence>
<dbReference type="InterPro" id="IPR026444">
    <property type="entry name" value="Secre_tail"/>
</dbReference>
<dbReference type="Proteomes" id="UP000230564">
    <property type="component" value="Unassembled WGS sequence"/>
</dbReference>
<evidence type="ECO:0000259" key="2">
    <source>
        <dbReference type="Pfam" id="PF18962"/>
    </source>
</evidence>
<reference evidence="3 4" key="1">
    <citation type="submission" date="2017-09" db="EMBL/GenBank/DDBJ databases">
        <title>Depth-based differentiation of microbial function through sediment-hosted aquifers and enrichment of novel symbionts in the deep terrestrial subsurface.</title>
        <authorList>
            <person name="Probst A.J."/>
            <person name="Ladd B."/>
            <person name="Jarett J.K."/>
            <person name="Geller-Mcgrath D.E."/>
            <person name="Sieber C.M."/>
            <person name="Emerson J.B."/>
            <person name="Anantharaman K."/>
            <person name="Thomas B.C."/>
            <person name="Malmstrom R."/>
            <person name="Stieglmeier M."/>
            <person name="Klingl A."/>
            <person name="Woyke T."/>
            <person name="Ryan C.M."/>
            <person name="Banfield J.F."/>
        </authorList>
    </citation>
    <scope>NUCLEOTIDE SEQUENCE [LARGE SCALE GENOMIC DNA]</scope>
    <source>
        <strain evidence="3">CG11_big_fil_rev_8_21_14_0_20_36_20</strain>
    </source>
</reference>
<dbReference type="AlphaFoldDB" id="A0A2H0NDB1"/>
<accession>A0A2H0NDB1</accession>
<organism evidence="3 4">
    <name type="scientific">Candidatus Komeilibacteria bacterium CG11_big_fil_rev_8_21_14_0_20_36_20</name>
    <dbReference type="NCBI Taxonomy" id="1974477"/>
    <lineage>
        <taxon>Bacteria</taxon>
        <taxon>Candidatus Komeiliibacteriota</taxon>
    </lineage>
</organism>
<dbReference type="Gene3D" id="2.60.40.4070">
    <property type="match status" value="1"/>
</dbReference>
<evidence type="ECO:0000256" key="1">
    <source>
        <dbReference type="SAM" id="SignalP"/>
    </source>
</evidence>
<feature type="signal peptide" evidence="1">
    <location>
        <begin position="1"/>
        <end position="22"/>
    </location>
</feature>